<proteinExistence type="predicted"/>
<dbReference type="FunCoup" id="A0A6J0B7F8">
    <property type="interactions" value="2441"/>
</dbReference>
<protein>
    <submittedName>
        <fullName evidence="8">Nucleic acid dioxygenase ALKBH1</fullName>
    </submittedName>
</protein>
<dbReference type="GO" id="GO:0035513">
    <property type="term" value="P:oxidative RNA demethylation"/>
    <property type="evidence" value="ECO:0007669"/>
    <property type="project" value="TreeGrafter"/>
</dbReference>
<dbReference type="SUPFAM" id="SSF51197">
    <property type="entry name" value="Clavaminate synthase-like"/>
    <property type="match status" value="1"/>
</dbReference>
<evidence type="ECO:0000256" key="5">
    <source>
        <dbReference type="PIRSR" id="PIRSR604574-2"/>
    </source>
</evidence>
<feature type="binding site" evidence="5">
    <location>
        <position position="247"/>
    </location>
    <ligand>
        <name>Fe cation</name>
        <dbReference type="ChEBI" id="CHEBI:24875"/>
        <note>catalytic</note>
    </ligand>
</feature>
<keyword evidence="3" id="KW-0560">Oxidoreductase</keyword>
<dbReference type="GO" id="GO:0035516">
    <property type="term" value="F:broad specificity oxidative DNA demethylase activity"/>
    <property type="evidence" value="ECO:0007669"/>
    <property type="project" value="TreeGrafter"/>
</dbReference>
<dbReference type="AlphaFoldDB" id="A0A6J0B7F8"/>
<feature type="binding site" evidence="5">
    <location>
        <position position="191"/>
    </location>
    <ligand>
        <name>Fe cation</name>
        <dbReference type="ChEBI" id="CHEBI:24875"/>
        <note>catalytic</note>
    </ligand>
</feature>
<dbReference type="GeneID" id="107216775"/>
<name>A0A6J0B7F8_NEOLC</name>
<feature type="domain" description="Fe2OG dioxygenase" evidence="6">
    <location>
        <begin position="173"/>
        <end position="298"/>
    </location>
</feature>
<dbReference type="InterPro" id="IPR005123">
    <property type="entry name" value="Oxoglu/Fe-dep_dioxygenase_dom"/>
</dbReference>
<dbReference type="InterPro" id="IPR037151">
    <property type="entry name" value="AlkB-like_sf"/>
</dbReference>
<accession>A0A6J0B7F8</accession>
<evidence type="ECO:0000256" key="4">
    <source>
        <dbReference type="ARBA" id="ARBA00023004"/>
    </source>
</evidence>
<organism evidence="8">
    <name type="scientific">Neodiprion lecontei</name>
    <name type="common">Redheaded pine sawfly</name>
    <dbReference type="NCBI Taxonomy" id="441921"/>
    <lineage>
        <taxon>Eukaryota</taxon>
        <taxon>Metazoa</taxon>
        <taxon>Ecdysozoa</taxon>
        <taxon>Arthropoda</taxon>
        <taxon>Hexapoda</taxon>
        <taxon>Insecta</taxon>
        <taxon>Pterygota</taxon>
        <taxon>Neoptera</taxon>
        <taxon>Endopterygota</taxon>
        <taxon>Hymenoptera</taxon>
        <taxon>Tenthredinoidea</taxon>
        <taxon>Diprionidae</taxon>
        <taxon>Diprioninae</taxon>
        <taxon>Neodiprion</taxon>
    </lineage>
</organism>
<dbReference type="PANTHER" id="PTHR16557">
    <property type="entry name" value="ALKYLATED DNA REPAIR PROTEIN ALKB-RELATED"/>
    <property type="match status" value="1"/>
</dbReference>
<dbReference type="InterPro" id="IPR027450">
    <property type="entry name" value="AlkB-like"/>
</dbReference>
<dbReference type="GO" id="GO:0005634">
    <property type="term" value="C:nucleus"/>
    <property type="evidence" value="ECO:0007669"/>
    <property type="project" value="TreeGrafter"/>
</dbReference>
<dbReference type="KEGG" id="nlo:107216775"/>
<dbReference type="PROSITE" id="PS51471">
    <property type="entry name" value="FE2OG_OXY"/>
    <property type="match status" value="1"/>
</dbReference>
<evidence type="ECO:0000313" key="7">
    <source>
        <dbReference type="Proteomes" id="UP000829291"/>
    </source>
</evidence>
<dbReference type="GO" id="GO:0008198">
    <property type="term" value="F:ferrous iron binding"/>
    <property type="evidence" value="ECO:0007669"/>
    <property type="project" value="TreeGrafter"/>
</dbReference>
<evidence type="ECO:0000256" key="1">
    <source>
        <dbReference type="ARBA" id="ARBA00022723"/>
    </source>
</evidence>
<keyword evidence="7" id="KW-1185">Reference proteome</keyword>
<feature type="binding site" evidence="5">
    <location>
        <position position="193"/>
    </location>
    <ligand>
        <name>Fe cation</name>
        <dbReference type="ChEBI" id="CHEBI:24875"/>
        <note>catalytic</note>
    </ligand>
</feature>
<dbReference type="RefSeq" id="XP_015509548.1">
    <property type="nucleotide sequence ID" value="XM_015654062.2"/>
</dbReference>
<evidence type="ECO:0000256" key="2">
    <source>
        <dbReference type="ARBA" id="ARBA00022964"/>
    </source>
</evidence>
<dbReference type="InterPro" id="IPR004574">
    <property type="entry name" value="Alkb"/>
</dbReference>
<dbReference type="Proteomes" id="UP000829291">
    <property type="component" value="Chromosome 6"/>
</dbReference>
<dbReference type="GO" id="GO:0035515">
    <property type="term" value="F:oxidative RNA demethylase activity"/>
    <property type="evidence" value="ECO:0007669"/>
    <property type="project" value="TreeGrafter"/>
</dbReference>
<dbReference type="Pfam" id="PF13532">
    <property type="entry name" value="2OG-FeII_Oxy_2"/>
    <property type="match status" value="1"/>
</dbReference>
<keyword evidence="2 8" id="KW-0223">Dioxygenase</keyword>
<dbReference type="PANTHER" id="PTHR16557:SF2">
    <property type="entry name" value="NUCLEIC ACID DIOXYGENASE ALKBH1"/>
    <property type="match status" value="1"/>
</dbReference>
<evidence type="ECO:0000313" key="8">
    <source>
        <dbReference type="RefSeq" id="XP_015509548.1"/>
    </source>
</evidence>
<dbReference type="OrthoDB" id="6614653at2759"/>
<dbReference type="CTD" id="2768870"/>
<evidence type="ECO:0000259" key="6">
    <source>
        <dbReference type="PROSITE" id="PS51471"/>
    </source>
</evidence>
<evidence type="ECO:0000256" key="3">
    <source>
        <dbReference type="ARBA" id="ARBA00023002"/>
    </source>
</evidence>
<keyword evidence="1 5" id="KW-0479">Metal-binding</keyword>
<dbReference type="GO" id="GO:0005737">
    <property type="term" value="C:cytoplasm"/>
    <property type="evidence" value="ECO:0007669"/>
    <property type="project" value="TreeGrafter"/>
</dbReference>
<reference evidence="8" key="1">
    <citation type="submission" date="2025-08" db="UniProtKB">
        <authorList>
            <consortium name="RefSeq"/>
        </authorList>
    </citation>
    <scope>IDENTIFICATION</scope>
    <source>
        <tissue evidence="8">Thorax and Abdomen</tissue>
    </source>
</reference>
<gene>
    <name evidence="8" type="primary">LOC107216775</name>
</gene>
<sequence>MFKDSFKYYKSRDPPPDLDAVIDLKNPDLSKVRKISPVAIEEEQSSLGLRSTEDWNIYEIIAKPGLIFIENPFTSAGQRYWITRCVKDYSKKPNKTNLDLHQVLSENENWWDVCSDNVERAKVLLPKLRWATLGYHHNWDTKVYSENFKGEMPDDMVDLTEYLARISGLCHFKAESAIINYYRMNSTLSGHTDKSEIDYEAPLFSVSFGQTGIFLVGGLSLEDSADALLLRSGDVVVMSKGSRLRYHGVPKILQADSMPWKNQNSTNDCKSKKMCIDWDKIMSYISESRVNMNVRQVLRPGQVSLDDKVL</sequence>
<comment type="cofactor">
    <cofactor evidence="5">
        <name>Fe(2+)</name>
        <dbReference type="ChEBI" id="CHEBI:29033"/>
    </cofactor>
    <text evidence="5">Binds 1 Fe(2+) ion per subunit.</text>
</comment>
<dbReference type="Gene3D" id="2.60.120.590">
    <property type="entry name" value="Alpha-ketoglutarate-dependent dioxygenase AlkB-like"/>
    <property type="match status" value="1"/>
</dbReference>
<keyword evidence="4 5" id="KW-0408">Iron</keyword>
<dbReference type="InParanoid" id="A0A6J0B7F8"/>